<dbReference type="KEGG" id="kpul:GXN76_00815"/>
<dbReference type="PROSITE" id="PS51257">
    <property type="entry name" value="PROKAR_LIPOPROTEIN"/>
    <property type="match status" value="1"/>
</dbReference>
<feature type="signal peptide" evidence="1">
    <location>
        <begin position="1"/>
        <end position="22"/>
    </location>
</feature>
<evidence type="ECO:0008006" key="4">
    <source>
        <dbReference type="Google" id="ProtNLM"/>
    </source>
</evidence>
<evidence type="ECO:0000256" key="1">
    <source>
        <dbReference type="SAM" id="SignalP"/>
    </source>
</evidence>
<evidence type="ECO:0000313" key="3">
    <source>
        <dbReference type="Proteomes" id="UP000503088"/>
    </source>
</evidence>
<feature type="chain" id="PRO_5039401376" description="Lipoprotein" evidence="1">
    <location>
        <begin position="23"/>
        <end position="104"/>
    </location>
</feature>
<sequence>MKKLVGLFVLILLLVGCSSDFEGDWVLTDKDEGCLRELSFYKDNKFSIIHGNGDPSSGEYKKLEDDNFSLDVGFTSIPFEIKQVDDQLKVKEKGDSDYCTYKRK</sequence>
<dbReference type="RefSeq" id="WP_173219326.1">
    <property type="nucleotide sequence ID" value="NZ_CP048104.1"/>
</dbReference>
<reference evidence="2 3" key="1">
    <citation type="submission" date="2020-01" db="EMBL/GenBank/DDBJ databases">
        <authorList>
            <person name="Gulvik C.A."/>
            <person name="Batra D.G."/>
        </authorList>
    </citation>
    <scope>NUCLEOTIDE SEQUENCE [LARGE SCALE GENOMIC DNA]</scope>
    <source>
        <strain evidence="2 3">W9323</strain>
    </source>
</reference>
<keyword evidence="1" id="KW-0732">Signal</keyword>
<keyword evidence="3" id="KW-1185">Reference proteome</keyword>
<dbReference type="Proteomes" id="UP000503088">
    <property type="component" value="Chromosome"/>
</dbReference>
<gene>
    <name evidence="2" type="ORF">GXN76_00815</name>
</gene>
<protein>
    <recommendedName>
        <fullName evidence="4">Lipoprotein</fullName>
    </recommendedName>
</protein>
<organism evidence="2 3">
    <name type="scientific">Kroppenstedtia pulmonis</name>
    <dbReference type="NCBI Taxonomy" id="1380685"/>
    <lineage>
        <taxon>Bacteria</taxon>
        <taxon>Bacillati</taxon>
        <taxon>Bacillota</taxon>
        <taxon>Bacilli</taxon>
        <taxon>Bacillales</taxon>
        <taxon>Thermoactinomycetaceae</taxon>
        <taxon>Kroppenstedtia</taxon>
    </lineage>
</organism>
<dbReference type="EMBL" id="CP048104">
    <property type="protein sequence ID" value="QKG83143.1"/>
    <property type="molecule type" value="Genomic_DNA"/>
</dbReference>
<proteinExistence type="predicted"/>
<name>A0A7D3XZM1_9BACL</name>
<accession>A0A7D3XZM1</accession>
<evidence type="ECO:0000313" key="2">
    <source>
        <dbReference type="EMBL" id="QKG83143.1"/>
    </source>
</evidence>
<dbReference type="AlphaFoldDB" id="A0A7D3XZM1"/>